<name>A0A7X2IYS8_9BACI</name>
<dbReference type="OrthoDB" id="2455488at2"/>
<dbReference type="RefSeq" id="WP_154307445.1">
    <property type="nucleotide sequence ID" value="NZ_WKKI01000013.1"/>
</dbReference>
<reference evidence="1 2" key="1">
    <citation type="submission" date="2019-11" db="EMBL/GenBank/DDBJ databases">
        <title>Bacillus lacus genome.</title>
        <authorList>
            <person name="Allen C.J."/>
            <person name="Newman J.D."/>
        </authorList>
    </citation>
    <scope>NUCLEOTIDE SEQUENCE [LARGE SCALE GENOMIC DNA]</scope>
    <source>
        <strain evidence="1 2">KCTC 33946</strain>
    </source>
</reference>
<gene>
    <name evidence="1" type="ORF">GJU40_08995</name>
</gene>
<dbReference type="Proteomes" id="UP000448867">
    <property type="component" value="Unassembled WGS sequence"/>
</dbReference>
<proteinExistence type="predicted"/>
<comment type="caution">
    <text evidence="1">The sequence shown here is derived from an EMBL/GenBank/DDBJ whole genome shotgun (WGS) entry which is preliminary data.</text>
</comment>
<dbReference type="EMBL" id="WKKI01000013">
    <property type="protein sequence ID" value="MRX72287.1"/>
    <property type="molecule type" value="Genomic_DNA"/>
</dbReference>
<evidence type="ECO:0000313" key="1">
    <source>
        <dbReference type="EMBL" id="MRX72287.1"/>
    </source>
</evidence>
<protein>
    <recommendedName>
        <fullName evidence="3">Abortive phage infection protein</fullName>
    </recommendedName>
</protein>
<evidence type="ECO:0008006" key="3">
    <source>
        <dbReference type="Google" id="ProtNLM"/>
    </source>
</evidence>
<evidence type="ECO:0000313" key="2">
    <source>
        <dbReference type="Proteomes" id="UP000448867"/>
    </source>
</evidence>
<accession>A0A7X2IYS8</accession>
<dbReference type="AlphaFoldDB" id="A0A7X2IYS8"/>
<keyword evidence="2" id="KW-1185">Reference proteome</keyword>
<organism evidence="1 2">
    <name type="scientific">Metabacillus lacus</name>
    <dbReference type="NCBI Taxonomy" id="1983721"/>
    <lineage>
        <taxon>Bacteria</taxon>
        <taxon>Bacillati</taxon>
        <taxon>Bacillota</taxon>
        <taxon>Bacilli</taxon>
        <taxon>Bacillales</taxon>
        <taxon>Bacillaceae</taxon>
        <taxon>Metabacillus</taxon>
    </lineage>
</organism>
<sequence length="64" mass="7483">MEDSVVHQILASLKNGEISHYEVEKEQFLSFRKVLVNSEDFKHFRGTAQHGGRVVYEYTEEPRS</sequence>